<protein>
    <submittedName>
        <fullName evidence="2">Uncharacterized protein</fullName>
    </submittedName>
</protein>
<keyword evidence="3" id="KW-1185">Reference proteome</keyword>
<comment type="caution">
    <text evidence="2">The sequence shown here is derived from an EMBL/GenBank/DDBJ whole genome shotgun (WGS) entry which is preliminary data.</text>
</comment>
<feature type="compositionally biased region" description="Polar residues" evidence="1">
    <location>
        <begin position="225"/>
        <end position="239"/>
    </location>
</feature>
<accession>A0AAD5RJH0</accession>
<dbReference type="Proteomes" id="UP001201980">
    <property type="component" value="Unassembled WGS sequence"/>
</dbReference>
<feature type="compositionally biased region" description="Low complexity" evidence="1">
    <location>
        <begin position="138"/>
        <end position="151"/>
    </location>
</feature>
<evidence type="ECO:0000313" key="2">
    <source>
        <dbReference type="EMBL" id="KAJ2891819.1"/>
    </source>
</evidence>
<feature type="compositionally biased region" description="Basic and acidic residues" evidence="1">
    <location>
        <begin position="267"/>
        <end position="283"/>
    </location>
</feature>
<organism evidence="2 3">
    <name type="scientific">Zalerion maritima</name>
    <dbReference type="NCBI Taxonomy" id="339359"/>
    <lineage>
        <taxon>Eukaryota</taxon>
        <taxon>Fungi</taxon>
        <taxon>Dikarya</taxon>
        <taxon>Ascomycota</taxon>
        <taxon>Pezizomycotina</taxon>
        <taxon>Sordariomycetes</taxon>
        <taxon>Lulworthiomycetidae</taxon>
        <taxon>Lulworthiales</taxon>
        <taxon>Lulworthiaceae</taxon>
        <taxon>Zalerion</taxon>
    </lineage>
</organism>
<sequence length="414" mass="46657">MDEPGWQWPAWKFGMKRSDLFTKLHDQYNTLLTPIQDPEAFHHDVYEISNVARSKDEFHHLLAERKEQRLDELNNGLELASVKIISNPNLIGTEQWPMAIQLFRARSLDALVRYFSSYLPEHQYDSDAETIDTHSVRSDMSSTTSISTASTDVNSEAPSTTAFFTEKQMVAHEPLTITTNITVSPSSKRQAPLSPADSHIDFDDAATSPAAVESQQDDEDFVLNRPTTPVSRSMSFSGSESDRFTPYHHDDDVPSEADTPSSLDETESVHDVYEPDINPSRDDDPAEIEPNFSQPHDTLDTTPVSDISAAPDNKPQTTSDMESDTPTPRPDLNHEATSYMSAKLAAHLRRSPSPSPRTRLAHCEARKSPRMRKRELSPVQVSRSPCEVLSRIQKPLPDQMRCRTIRGRKRMEVD</sequence>
<gene>
    <name evidence="2" type="ORF">MKZ38_010678</name>
</gene>
<dbReference type="EMBL" id="JAKWBI020000979">
    <property type="protein sequence ID" value="KAJ2891819.1"/>
    <property type="molecule type" value="Genomic_DNA"/>
</dbReference>
<feature type="region of interest" description="Disordered" evidence="1">
    <location>
        <begin position="181"/>
        <end position="383"/>
    </location>
</feature>
<evidence type="ECO:0000256" key="1">
    <source>
        <dbReference type="SAM" id="MobiDB-lite"/>
    </source>
</evidence>
<evidence type="ECO:0000313" key="3">
    <source>
        <dbReference type="Proteomes" id="UP001201980"/>
    </source>
</evidence>
<name>A0AAD5RJH0_9PEZI</name>
<feature type="compositionally biased region" description="Polar residues" evidence="1">
    <location>
        <begin position="314"/>
        <end position="326"/>
    </location>
</feature>
<feature type="compositionally biased region" description="Basic and acidic residues" evidence="1">
    <location>
        <begin position="240"/>
        <end position="252"/>
    </location>
</feature>
<proteinExistence type="predicted"/>
<dbReference type="AlphaFoldDB" id="A0AAD5RJH0"/>
<reference evidence="2" key="1">
    <citation type="submission" date="2022-07" db="EMBL/GenBank/DDBJ databases">
        <title>Draft genome sequence of Zalerion maritima ATCC 34329, a (micro)plastics degrading marine fungus.</title>
        <authorList>
            <person name="Paco A."/>
            <person name="Goncalves M.F.M."/>
            <person name="Rocha-Santos T.A.P."/>
            <person name="Alves A."/>
        </authorList>
    </citation>
    <scope>NUCLEOTIDE SEQUENCE</scope>
    <source>
        <strain evidence="2">ATCC 34329</strain>
    </source>
</reference>
<feature type="region of interest" description="Disordered" evidence="1">
    <location>
        <begin position="135"/>
        <end position="157"/>
    </location>
</feature>
<feature type="compositionally biased region" description="Polar residues" evidence="1">
    <location>
        <begin position="291"/>
        <end position="305"/>
    </location>
</feature>